<keyword evidence="4 8" id="KW-0547">Nucleotide-binding</keyword>
<dbReference type="Gene3D" id="1.10.8.750">
    <property type="entry name" value="Phosphoribosylformylglycinamidine synthase, linker domain"/>
    <property type="match status" value="1"/>
</dbReference>
<dbReference type="PANTHER" id="PTHR43555">
    <property type="entry name" value="PHOSPHORIBOSYLFORMYLGLYCINAMIDINE SYNTHASE SUBUNIT PURL"/>
    <property type="match status" value="1"/>
</dbReference>
<dbReference type="PANTHER" id="PTHR43555:SF1">
    <property type="entry name" value="PHOSPHORIBOSYLFORMYLGLYCINAMIDINE SYNTHASE SUBUNIT PURL"/>
    <property type="match status" value="1"/>
</dbReference>
<dbReference type="GO" id="GO:0004642">
    <property type="term" value="F:phosphoribosylformylglycinamidine synthase activity"/>
    <property type="evidence" value="ECO:0007669"/>
    <property type="project" value="UniProtKB-UniRule"/>
</dbReference>
<feature type="domain" description="PurM-like C-terminal" evidence="10">
    <location>
        <begin position="827"/>
        <end position="969"/>
    </location>
</feature>
<dbReference type="GO" id="GO:0000287">
    <property type="term" value="F:magnesium ion binding"/>
    <property type="evidence" value="ECO:0007669"/>
    <property type="project" value="UniProtKB-UniRule"/>
</dbReference>
<dbReference type="STRING" id="1121442.SAMN02745702_02629"/>
<dbReference type="CDD" id="cd02203">
    <property type="entry name" value="PurL_repeat1"/>
    <property type="match status" value="1"/>
</dbReference>
<keyword evidence="6 8" id="KW-0067">ATP-binding</keyword>
<keyword evidence="5 8" id="KW-0658">Purine biosynthesis</keyword>
<evidence type="ECO:0000256" key="8">
    <source>
        <dbReference type="HAMAP-Rule" id="MF_00420"/>
    </source>
</evidence>
<keyword evidence="7 8" id="KW-0460">Magnesium</keyword>
<gene>
    <name evidence="8" type="primary">purL</name>
    <name evidence="12" type="ORF">SAMN02745702_02629</name>
</gene>
<dbReference type="Gene3D" id="3.30.1330.10">
    <property type="entry name" value="PurM-like, N-terminal domain"/>
    <property type="match status" value="2"/>
</dbReference>
<proteinExistence type="inferred from homology"/>
<dbReference type="GO" id="GO:0005524">
    <property type="term" value="F:ATP binding"/>
    <property type="evidence" value="ECO:0007669"/>
    <property type="project" value="UniProtKB-UniRule"/>
</dbReference>
<keyword evidence="2 8" id="KW-0436">Ligase</keyword>
<protein>
    <recommendedName>
        <fullName evidence="8">Phosphoribosylformylglycinamidine synthase subunit PurL</fullName>
        <shortName evidence="8">FGAM synthase</shortName>
        <ecNumber evidence="8">6.3.5.3</ecNumber>
    </recommendedName>
    <alternativeName>
        <fullName evidence="8">Formylglycinamide ribonucleotide amidotransferase subunit II</fullName>
        <shortName evidence="8">FGAR amidotransferase II</shortName>
        <shortName evidence="8">FGAR-AT II</shortName>
    </alternativeName>
    <alternativeName>
        <fullName evidence="8">Glutamine amidotransferase PurL</fullName>
    </alternativeName>
    <alternativeName>
        <fullName evidence="8">Phosphoribosylformylglycinamidine synthase subunit II</fullName>
    </alternativeName>
</protein>
<feature type="active site" evidence="8">
    <location>
        <position position="249"/>
    </location>
</feature>
<feature type="active site" description="Proton acceptor" evidence="8">
    <location>
        <position position="323"/>
    </location>
</feature>
<feature type="binding site" evidence="8">
    <location>
        <position position="784"/>
    </location>
    <ligand>
        <name>ATP</name>
        <dbReference type="ChEBI" id="CHEBI:30616"/>
    </ligand>
</feature>
<dbReference type="HAMAP" id="MF_00420">
    <property type="entry name" value="PurL_2"/>
    <property type="match status" value="1"/>
</dbReference>
<dbReference type="EC" id="6.3.5.3" evidence="8"/>
<feature type="binding site" evidence="8">
    <location>
        <position position="740"/>
    </location>
    <ligand>
        <name>ATP</name>
        <dbReference type="ChEBI" id="CHEBI:30616"/>
    </ligand>
</feature>
<evidence type="ECO:0000259" key="9">
    <source>
        <dbReference type="Pfam" id="PF00586"/>
    </source>
</evidence>
<comment type="caution">
    <text evidence="8">Lacks conserved residue(s) required for the propagation of feature annotation.</text>
</comment>
<feature type="binding site" evidence="8">
    <location>
        <position position="507"/>
    </location>
    <ligand>
        <name>Mg(2+)</name>
        <dbReference type="ChEBI" id="CHEBI:18420"/>
        <label>2</label>
    </ligand>
</feature>
<feature type="binding site" evidence="8">
    <location>
        <position position="319"/>
    </location>
    <ligand>
        <name>ATP</name>
        <dbReference type="ChEBI" id="CHEBI:30616"/>
    </ligand>
</feature>
<dbReference type="InterPro" id="IPR036604">
    <property type="entry name" value="PurS-like_sf"/>
</dbReference>
<evidence type="ECO:0000256" key="3">
    <source>
        <dbReference type="ARBA" id="ARBA00022723"/>
    </source>
</evidence>
<evidence type="ECO:0000256" key="4">
    <source>
        <dbReference type="ARBA" id="ARBA00022741"/>
    </source>
</evidence>
<dbReference type="SUPFAM" id="SSF55326">
    <property type="entry name" value="PurM N-terminal domain-like"/>
    <property type="match status" value="2"/>
</dbReference>
<comment type="similarity">
    <text evidence="8">Belongs to the FGAMS family.</text>
</comment>
<feature type="domain" description="Phosphoribosylformylglycinamidine synthase linker" evidence="11">
    <location>
        <begin position="194"/>
        <end position="253"/>
    </location>
</feature>
<evidence type="ECO:0000256" key="1">
    <source>
        <dbReference type="ARBA" id="ARBA00022490"/>
    </source>
</evidence>
<keyword evidence="3 8" id="KW-0479">Metal-binding</keyword>
<dbReference type="AlphaFoldDB" id="A0A1T4WSZ0"/>
<dbReference type="Gene3D" id="3.90.650.10">
    <property type="entry name" value="PurM-like C-terminal domain"/>
    <property type="match status" value="2"/>
</dbReference>
<comment type="function">
    <text evidence="8">Part of the phosphoribosylformylglycinamidine synthase complex involved in the purines biosynthetic pathway. Catalyzes the ATP-dependent conversion of formylglycinamide ribonucleotide (FGAR) and glutamine to yield formylglycinamidine ribonucleotide (FGAM) and glutamate. The FGAM synthase complex is composed of three subunits. PurQ produces an ammonia molecule by converting glutamine to glutamate. PurL transfers the ammonia molecule to FGAR to form FGAM in an ATP-dependent manner. PurS interacts with PurQ and PurL and is thought to assist in the transfer of the ammonia molecule from PurQ to PurL.</text>
</comment>
<dbReference type="InterPro" id="IPR016188">
    <property type="entry name" value="PurM-like_N"/>
</dbReference>
<organism evidence="12 13">
    <name type="scientific">Desulfobaculum bizertense DSM 18034</name>
    <dbReference type="NCBI Taxonomy" id="1121442"/>
    <lineage>
        <taxon>Bacteria</taxon>
        <taxon>Pseudomonadati</taxon>
        <taxon>Thermodesulfobacteriota</taxon>
        <taxon>Desulfovibrionia</taxon>
        <taxon>Desulfovibrionales</taxon>
        <taxon>Desulfovibrionaceae</taxon>
        <taxon>Desulfobaculum</taxon>
    </lineage>
</organism>
<keyword evidence="13" id="KW-1185">Reference proteome</keyword>
<evidence type="ECO:0000259" key="10">
    <source>
        <dbReference type="Pfam" id="PF02769"/>
    </source>
</evidence>
<dbReference type="InterPro" id="IPR041609">
    <property type="entry name" value="PurL_linker"/>
</dbReference>
<comment type="pathway">
    <text evidence="8">Purine metabolism; IMP biosynthesis via de novo pathway; 5-amino-1-(5-phospho-D-ribosyl)imidazole from N(2)-formyl-N(1)-(5-phospho-D-ribosyl)glycinamide: step 1/2.</text>
</comment>
<comment type="subunit">
    <text evidence="8">Monomer. Part of the FGAM synthase complex composed of 1 PurL, 1 PurQ and 2 PurS subunits.</text>
</comment>
<dbReference type="Pfam" id="PF18072">
    <property type="entry name" value="FGAR-AT_linker"/>
    <property type="match status" value="1"/>
</dbReference>
<comment type="catalytic activity">
    <reaction evidence="8">
        <text>N(2)-formyl-N(1)-(5-phospho-beta-D-ribosyl)glycinamide + L-glutamine + ATP + H2O = 2-formamido-N(1)-(5-O-phospho-beta-D-ribosyl)acetamidine + L-glutamate + ADP + phosphate + H(+)</text>
        <dbReference type="Rhea" id="RHEA:17129"/>
        <dbReference type="ChEBI" id="CHEBI:15377"/>
        <dbReference type="ChEBI" id="CHEBI:15378"/>
        <dbReference type="ChEBI" id="CHEBI:29985"/>
        <dbReference type="ChEBI" id="CHEBI:30616"/>
        <dbReference type="ChEBI" id="CHEBI:43474"/>
        <dbReference type="ChEBI" id="CHEBI:58359"/>
        <dbReference type="ChEBI" id="CHEBI:147286"/>
        <dbReference type="ChEBI" id="CHEBI:147287"/>
        <dbReference type="ChEBI" id="CHEBI:456216"/>
        <dbReference type="EC" id="6.3.5.3"/>
    </reaction>
</comment>
<evidence type="ECO:0000256" key="7">
    <source>
        <dbReference type="ARBA" id="ARBA00022842"/>
    </source>
</evidence>
<dbReference type="InterPro" id="IPR036921">
    <property type="entry name" value="PurM-like_N_sf"/>
</dbReference>
<feature type="binding site" evidence="8">
    <location>
        <position position="344"/>
    </location>
    <ligand>
        <name>substrate</name>
    </ligand>
</feature>
<dbReference type="Pfam" id="PF00586">
    <property type="entry name" value="AIRS"/>
    <property type="match status" value="2"/>
</dbReference>
<dbReference type="InterPro" id="IPR010918">
    <property type="entry name" value="PurM-like_C_dom"/>
</dbReference>
<dbReference type="SUPFAM" id="SSF56042">
    <property type="entry name" value="PurM C-terminal domain-like"/>
    <property type="match status" value="2"/>
</dbReference>
<dbReference type="GO" id="GO:0006189">
    <property type="term" value="P:'de novo' IMP biosynthetic process"/>
    <property type="evidence" value="ECO:0007669"/>
    <property type="project" value="UniProtKB-UniRule"/>
</dbReference>
<sequence length="1001" mass="108532">MLRRVELGLKAHVTDTVGHKVARGIVQALGVPVNDCQIVRVFTVQGVDDSGISRLLDAAVLHDPVLHDASTEPISTDFDWTIEVGFRPGVTDNQGRTARESVALVLGLSKEDAQDVAVYTSTRYLLHGDLSEDDVINIGRNFLANELIQRFEYKSAAQWAKEPGFTPRAAQVTGEAVDEVNIIDLSVMSDQELTDFSRANTLALSLEEMQTIRDHFLNPDVIADRKAAGLAVNPTDAELEALAQTWSEHCKHKIFSAEIDYEDRENGTRTTIDSIFKTYIMDSTAQIREQLGDKDFCLSVFKDNAGVITFDENHSICIKVETHNSPSALDPYGGALTGIVGVNRDPMGTGMGANLVCNTDVFCFASPFYNEEMPPRLLHPRRVLEGVREGVEHGGNKSGIPTVNGSLVFHENYLGKPLVFCGTIGLLPNEVAGKPSHEKDALPGDAIVMCGGRIGKDGIHGATFSSEELHEGSPATAVQIGDPITQRKMYDFLMRARDLGMYNAITDNGAGGLSSSVGEMAEMSGGCRMDLSKAPLKYDGLRPWEILLSEAQERMTLAVPQDKLPKFLELAEEMAVETNVLGEFTDSGYFHVTYGDKPVAYVSMDFLHDGVPQMKLKAIWERPEQEPYMPLFVANQGELLKKMLGRLNICSKEYIVRQYDHEVQGGSAVKPLTGAENDGPSDAGALRPVLGTDKGIVVSHGICPKFSELDTYWMMASAIDEAIRNAVATGANPEHMAGTDNFCWCDPVQSEKTPDGHYKLAQLVRANQALAHYCQSFGVPCISGKDSMKNDYTGGGKKISIPPTVLFSVLGLVDDVNKCVTSDLKAEGDLIYILGLTRPELGGSEISDMMKSPFSEVPQVDAVSARERYRTLYAVMQDQLVAAAHDLSDGGLAVAAAEMCIGGRMGAEINLENVPVCPEGMAVTDTLYSESNSRLLVSVKPENKDAFEAAFAGQHFALIGKATASSELVIKNGETQILAESVDSLAHAWQSTFGTDGTGNK</sequence>
<dbReference type="Pfam" id="PF02769">
    <property type="entry name" value="AIRS_C"/>
    <property type="match status" value="2"/>
</dbReference>
<feature type="binding site" evidence="8">
    <location>
        <position position="787"/>
    </location>
    <ligand>
        <name>substrate</name>
    </ligand>
</feature>
<feature type="binding site" evidence="8">
    <location>
        <position position="479"/>
    </location>
    <ligand>
        <name>substrate</name>
    </ligand>
</feature>
<dbReference type="CDD" id="cd02204">
    <property type="entry name" value="PurL_repeat2"/>
    <property type="match status" value="1"/>
</dbReference>
<evidence type="ECO:0000313" key="12">
    <source>
        <dbReference type="EMBL" id="SKA80237.1"/>
    </source>
</evidence>
<dbReference type="OrthoDB" id="9804441at2"/>
<comment type="subcellular location">
    <subcellularLocation>
        <location evidence="8">Cytoplasm</location>
    </subcellularLocation>
</comment>
<feature type="domain" description="PurM-like N-terminal" evidence="9">
    <location>
        <begin position="682"/>
        <end position="811"/>
    </location>
</feature>
<accession>A0A1T4WSZ0</accession>
<evidence type="ECO:0000256" key="6">
    <source>
        <dbReference type="ARBA" id="ARBA00022840"/>
    </source>
</evidence>
<name>A0A1T4WSZ0_9BACT</name>
<dbReference type="UniPathway" id="UPA00074">
    <property type="reaction ID" value="UER00128"/>
</dbReference>
<evidence type="ECO:0000256" key="2">
    <source>
        <dbReference type="ARBA" id="ARBA00022598"/>
    </source>
</evidence>
<evidence type="ECO:0000256" key="5">
    <source>
        <dbReference type="ARBA" id="ARBA00022755"/>
    </source>
</evidence>
<dbReference type="Gene3D" id="3.30.1280.10">
    <property type="entry name" value="Phosphoribosylformylglycinamidine synthase subunit PurS"/>
    <property type="match status" value="1"/>
</dbReference>
<feature type="binding site" evidence="8">
    <location>
        <position position="345"/>
    </location>
    <ligand>
        <name>Mg(2+)</name>
        <dbReference type="ChEBI" id="CHEBI:18420"/>
        <label>2</label>
    </ligand>
</feature>
<dbReference type="RefSeq" id="WP_078685895.1">
    <property type="nucleotide sequence ID" value="NZ_FUYA01000010.1"/>
</dbReference>
<reference evidence="12 13" key="1">
    <citation type="submission" date="2017-02" db="EMBL/GenBank/DDBJ databases">
        <authorList>
            <person name="Peterson S.W."/>
        </authorList>
    </citation>
    <scope>NUCLEOTIDE SEQUENCE [LARGE SCALE GENOMIC DNA]</scope>
    <source>
        <strain evidence="12 13">DSM 18034</strain>
    </source>
</reference>
<dbReference type="Proteomes" id="UP000189733">
    <property type="component" value="Unassembled WGS sequence"/>
</dbReference>
<evidence type="ECO:0000259" key="11">
    <source>
        <dbReference type="Pfam" id="PF18072"/>
    </source>
</evidence>
<keyword evidence="1 8" id="KW-0963">Cytoplasm</keyword>
<feature type="binding site" evidence="8">
    <location>
        <position position="321"/>
    </location>
    <ligand>
        <name>Mg(2+)</name>
        <dbReference type="ChEBI" id="CHEBI:18420"/>
        <label>1</label>
    </ligand>
</feature>
<dbReference type="EMBL" id="FUYA01000010">
    <property type="protein sequence ID" value="SKA80237.1"/>
    <property type="molecule type" value="Genomic_DNA"/>
</dbReference>
<dbReference type="InterPro" id="IPR036676">
    <property type="entry name" value="PurM-like_C_sf"/>
</dbReference>
<dbReference type="GO" id="GO:0005737">
    <property type="term" value="C:cytoplasm"/>
    <property type="evidence" value="ECO:0007669"/>
    <property type="project" value="UniProtKB-SubCell"/>
</dbReference>
<dbReference type="InterPro" id="IPR010074">
    <property type="entry name" value="PRibForGlyAmidine_synth_PurL"/>
</dbReference>
<feature type="domain" description="PurM-like C-terminal" evidence="10">
    <location>
        <begin position="443"/>
        <end position="593"/>
    </location>
</feature>
<feature type="domain" description="PurM-like N-terminal" evidence="9">
    <location>
        <begin position="303"/>
        <end position="426"/>
    </location>
</feature>
<evidence type="ECO:0000313" key="13">
    <source>
        <dbReference type="Proteomes" id="UP000189733"/>
    </source>
</evidence>